<dbReference type="InterPro" id="IPR000048">
    <property type="entry name" value="IQ_motif_EF-hand-BS"/>
</dbReference>
<dbReference type="Pfam" id="PF00612">
    <property type="entry name" value="IQ"/>
    <property type="match status" value="2"/>
</dbReference>
<dbReference type="CDD" id="cd23767">
    <property type="entry name" value="IQCD"/>
    <property type="match status" value="1"/>
</dbReference>
<dbReference type="OrthoDB" id="252964at2759"/>
<keyword evidence="2" id="KW-1185">Reference proteome</keyword>
<reference evidence="1 2" key="1">
    <citation type="journal article" date="2018" name="New Phytol.">
        <title>Phylogenomics of Endogonaceae and evolution of mycorrhizas within Mucoromycota.</title>
        <authorList>
            <person name="Chang Y."/>
            <person name="Desiro A."/>
            <person name="Na H."/>
            <person name="Sandor L."/>
            <person name="Lipzen A."/>
            <person name="Clum A."/>
            <person name="Barry K."/>
            <person name="Grigoriev I.V."/>
            <person name="Martin F.M."/>
            <person name="Stajich J.E."/>
            <person name="Smith M.E."/>
            <person name="Bonito G."/>
            <person name="Spatafora J.W."/>
        </authorList>
    </citation>
    <scope>NUCLEOTIDE SEQUENCE [LARGE SCALE GENOMIC DNA]</scope>
    <source>
        <strain evidence="1 2">GMNB39</strain>
    </source>
</reference>
<dbReference type="PROSITE" id="PS50096">
    <property type="entry name" value="IQ"/>
    <property type="match status" value="2"/>
</dbReference>
<dbReference type="Proteomes" id="UP000268093">
    <property type="component" value="Unassembled WGS sequence"/>
</dbReference>
<dbReference type="SMART" id="SM00015">
    <property type="entry name" value="IQ"/>
    <property type="match status" value="2"/>
</dbReference>
<evidence type="ECO:0000313" key="1">
    <source>
        <dbReference type="EMBL" id="RUP48172.1"/>
    </source>
</evidence>
<accession>A0A433DBG5</accession>
<proteinExistence type="predicted"/>
<comment type="caution">
    <text evidence="1">The sequence shown here is derived from an EMBL/GenBank/DDBJ whole genome shotgun (WGS) entry which is preliminary data.</text>
</comment>
<sequence length="440" mass="49525">MDRTLHAPASTQCPLTVCIAGTGSEQSGSEQSGSPRDSTTAVQAVLALQVFGRWKDAAPSTPHAENDETPLRILPEVSVDLLDSNEVECSPRVVVFRIKDGVARQRLARQRQKRSRNYDSTCSKAAKIAVDPTPLEATSTFLPISSTNVSSVDLQTSFCIAGEPAVYYEMALHSESRVISLQDTEVVPMDNDEENHLRSSKIDVQFLIRLNRFNSSNVLKGPQQWRLGEVGDRITKFQAAARGYLLRTKPRIRELKEPVSSSPSIGPALRAPEPIDYSTRYMTVDRFWTECALTEVDPTEINTHPAIFIVNVQARALRYIIRKKVDAFWIHHVAASRIQAAWRGFKTRNFLVPAIIFRLLRRCAQRRLLECAPEAENDQVLQLERRMDRETRSREAMEGRFEEVVDEVSIPGTYLLTAKCRSRTDAQVYRQIGTVTPRTG</sequence>
<dbReference type="EMBL" id="RBNI01003628">
    <property type="protein sequence ID" value="RUP48172.1"/>
    <property type="molecule type" value="Genomic_DNA"/>
</dbReference>
<evidence type="ECO:0000313" key="2">
    <source>
        <dbReference type="Proteomes" id="UP000268093"/>
    </source>
</evidence>
<dbReference type="AlphaFoldDB" id="A0A433DBG5"/>
<protein>
    <submittedName>
        <fullName evidence="1">Uncharacterized protein</fullName>
    </submittedName>
</protein>
<gene>
    <name evidence="1" type="ORF">BC936DRAFT_144874</name>
</gene>
<dbReference type="Gene3D" id="1.20.5.190">
    <property type="match status" value="1"/>
</dbReference>
<organism evidence="1 2">
    <name type="scientific">Jimgerdemannia flammicorona</name>
    <dbReference type="NCBI Taxonomy" id="994334"/>
    <lineage>
        <taxon>Eukaryota</taxon>
        <taxon>Fungi</taxon>
        <taxon>Fungi incertae sedis</taxon>
        <taxon>Mucoromycota</taxon>
        <taxon>Mucoromycotina</taxon>
        <taxon>Endogonomycetes</taxon>
        <taxon>Endogonales</taxon>
        <taxon>Endogonaceae</taxon>
        <taxon>Jimgerdemannia</taxon>
    </lineage>
</organism>
<name>A0A433DBG5_9FUNG</name>